<dbReference type="Pfam" id="PF10018">
    <property type="entry name" value="Med4"/>
    <property type="match status" value="1"/>
</dbReference>
<comment type="similarity">
    <text evidence="2 8">Belongs to the Mediator complex subunit 4 family.</text>
</comment>
<keyword evidence="5 8" id="KW-0804">Transcription</keyword>
<dbReference type="GO" id="GO:0003712">
    <property type="term" value="F:transcription coregulator activity"/>
    <property type="evidence" value="ECO:0007669"/>
    <property type="project" value="InterPro"/>
</dbReference>
<feature type="compositionally biased region" description="Low complexity" evidence="9">
    <location>
        <begin position="141"/>
        <end position="158"/>
    </location>
</feature>
<organism evidence="11">
    <name type="scientific">Dissoconium aciculare CBS 342.82</name>
    <dbReference type="NCBI Taxonomy" id="1314786"/>
    <lineage>
        <taxon>Eukaryota</taxon>
        <taxon>Fungi</taxon>
        <taxon>Dikarya</taxon>
        <taxon>Ascomycota</taxon>
        <taxon>Pezizomycotina</taxon>
        <taxon>Dothideomycetes</taxon>
        <taxon>Dothideomycetidae</taxon>
        <taxon>Mycosphaerellales</taxon>
        <taxon>Dissoconiaceae</taxon>
        <taxon>Dissoconium</taxon>
    </lineage>
</organism>
<evidence type="ECO:0000256" key="1">
    <source>
        <dbReference type="ARBA" id="ARBA00004123"/>
    </source>
</evidence>
<evidence type="ECO:0000256" key="6">
    <source>
        <dbReference type="ARBA" id="ARBA00023242"/>
    </source>
</evidence>
<accession>A0A6J3LR24</accession>
<evidence type="ECO:0000313" key="10">
    <source>
        <dbReference type="Proteomes" id="UP000504637"/>
    </source>
</evidence>
<feature type="compositionally biased region" description="Polar residues" evidence="9">
    <location>
        <begin position="179"/>
        <end position="190"/>
    </location>
</feature>
<keyword evidence="4 8" id="KW-0805">Transcription regulation</keyword>
<evidence type="ECO:0000256" key="4">
    <source>
        <dbReference type="ARBA" id="ARBA00023015"/>
    </source>
</evidence>
<comment type="subunit">
    <text evidence="8">Component of the Mediator complex.</text>
</comment>
<feature type="region of interest" description="Disordered" evidence="9">
    <location>
        <begin position="249"/>
        <end position="298"/>
    </location>
</feature>
<proteinExistence type="inferred from homology"/>
<evidence type="ECO:0000256" key="7">
    <source>
        <dbReference type="ARBA" id="ARBA00031257"/>
    </source>
</evidence>
<reference evidence="11" key="3">
    <citation type="submission" date="2025-08" db="UniProtKB">
        <authorList>
            <consortium name="RefSeq"/>
        </authorList>
    </citation>
    <scope>IDENTIFICATION</scope>
    <source>
        <strain evidence="11">CBS 342.82</strain>
    </source>
</reference>
<evidence type="ECO:0000256" key="8">
    <source>
        <dbReference type="RuleBase" id="RU364141"/>
    </source>
</evidence>
<comment type="function">
    <text evidence="8">Component of the Mediator complex, a coactivator involved in the regulated transcription of nearly all RNA polymerase II-dependent genes. Mediator functions as a bridge to convey information from gene-specific regulatory proteins to the basal RNA polymerase II transcription machinery. Mediator is recruited to promoters by direct interactions with regulatory proteins and serves as a scaffold for the assembly of a functional preinitiation complex with RNA polymerase II and the general transcription factors.</text>
</comment>
<keyword evidence="6 8" id="KW-0539">Nucleus</keyword>
<sequence length="298" mass="31483">MLAQFQTSYARVESSLQKLIDSIAAYNPSVSAAEELLAADERVSADLDQLVVHQRNSLRLAELRQKSASLDETIKSTIRLLAETRKDIQAIAPIAAAEESSSGPSTAGAQIRKTLQVKDVLDYAKFISKTSVPPTYRKPAPDSTVSSAAPPATPAGPTNGIVTPMTAQDETFPILPGATDSTVEPPSTAAQAALPSDSKQWLDPTTALLPFEPWPSHQVISSGALAAIQRMVESGQDPASVLSAEELAEAEVRKAEEEERERIAAEERERRRREAFGDGPVGGAGGGGGGGAFNPDDL</sequence>
<feature type="compositionally biased region" description="Basic and acidic residues" evidence="9">
    <location>
        <begin position="250"/>
        <end position="276"/>
    </location>
</feature>
<dbReference type="OrthoDB" id="1929813at2759"/>
<evidence type="ECO:0000313" key="11">
    <source>
        <dbReference type="RefSeq" id="XP_033455109.1"/>
    </source>
</evidence>
<evidence type="ECO:0000256" key="9">
    <source>
        <dbReference type="SAM" id="MobiDB-lite"/>
    </source>
</evidence>
<name>A0A6J3LR24_9PEZI</name>
<feature type="region of interest" description="Disordered" evidence="9">
    <location>
        <begin position="132"/>
        <end position="199"/>
    </location>
</feature>
<dbReference type="GO" id="GO:0006357">
    <property type="term" value="P:regulation of transcription by RNA polymerase II"/>
    <property type="evidence" value="ECO:0007669"/>
    <property type="project" value="InterPro"/>
</dbReference>
<dbReference type="InterPro" id="IPR019258">
    <property type="entry name" value="Mediator_Med4"/>
</dbReference>
<dbReference type="AlphaFoldDB" id="A0A6J3LR24"/>
<keyword evidence="8" id="KW-0010">Activator</keyword>
<evidence type="ECO:0000256" key="2">
    <source>
        <dbReference type="ARBA" id="ARBA00009626"/>
    </source>
</evidence>
<keyword evidence="10" id="KW-1185">Reference proteome</keyword>
<dbReference type="Proteomes" id="UP000504637">
    <property type="component" value="Unplaced"/>
</dbReference>
<evidence type="ECO:0000256" key="5">
    <source>
        <dbReference type="ARBA" id="ARBA00023163"/>
    </source>
</evidence>
<dbReference type="GO" id="GO:0016592">
    <property type="term" value="C:mediator complex"/>
    <property type="evidence" value="ECO:0007669"/>
    <property type="project" value="InterPro"/>
</dbReference>
<protein>
    <recommendedName>
        <fullName evidence="3 8">Mediator of RNA polymerase II transcription subunit 4</fullName>
    </recommendedName>
    <alternativeName>
        <fullName evidence="7 8">Mediator complex subunit 4</fullName>
    </alternativeName>
</protein>
<gene>
    <name evidence="8" type="primary">MED4</name>
    <name evidence="11" type="ORF">K489DRAFT_414120</name>
</gene>
<reference evidence="11" key="1">
    <citation type="submission" date="2020-01" db="EMBL/GenBank/DDBJ databases">
        <authorList>
            <consortium name="DOE Joint Genome Institute"/>
            <person name="Haridas S."/>
            <person name="Albert R."/>
            <person name="Binder M."/>
            <person name="Bloem J."/>
            <person name="Labutti K."/>
            <person name="Salamov A."/>
            <person name="Andreopoulos B."/>
            <person name="Baker S.E."/>
            <person name="Barry K."/>
            <person name="Bills G."/>
            <person name="Bluhm B.H."/>
            <person name="Cannon C."/>
            <person name="Castanera R."/>
            <person name="Culley D.E."/>
            <person name="Daum C."/>
            <person name="Ezra D."/>
            <person name="Gonzalez J.B."/>
            <person name="Henrissat B."/>
            <person name="Kuo A."/>
            <person name="Liang C."/>
            <person name="Lipzen A."/>
            <person name="Lutzoni F."/>
            <person name="Magnuson J."/>
            <person name="Mondo S."/>
            <person name="Nolan M."/>
            <person name="Ohm R."/>
            <person name="Pangilinan J."/>
            <person name="Park H.-J."/>
            <person name="Ramirez L."/>
            <person name="Alfaro M."/>
            <person name="Sun H."/>
            <person name="Tritt A."/>
            <person name="Yoshinaga Y."/>
            <person name="Zwiers L.-H."/>
            <person name="Turgeon B.G."/>
            <person name="Goodwin S.B."/>
            <person name="Spatafora J.W."/>
            <person name="Crous P.W."/>
            <person name="Grigoriev I.V."/>
        </authorList>
    </citation>
    <scope>NUCLEOTIDE SEQUENCE</scope>
    <source>
        <strain evidence="11">CBS 342.82</strain>
    </source>
</reference>
<feature type="compositionally biased region" description="Gly residues" evidence="9">
    <location>
        <begin position="279"/>
        <end position="292"/>
    </location>
</feature>
<dbReference type="RefSeq" id="XP_033455109.1">
    <property type="nucleotide sequence ID" value="XM_033608127.1"/>
</dbReference>
<evidence type="ECO:0000256" key="3">
    <source>
        <dbReference type="ARBA" id="ARBA00020629"/>
    </source>
</evidence>
<comment type="subcellular location">
    <subcellularLocation>
        <location evidence="1 8">Nucleus</location>
    </subcellularLocation>
</comment>
<reference evidence="11" key="2">
    <citation type="submission" date="2020-04" db="EMBL/GenBank/DDBJ databases">
        <authorList>
            <consortium name="NCBI Genome Project"/>
        </authorList>
    </citation>
    <scope>NUCLEOTIDE SEQUENCE</scope>
    <source>
        <strain evidence="11">CBS 342.82</strain>
    </source>
</reference>